<keyword evidence="2" id="KW-0238">DNA-binding</keyword>
<evidence type="ECO:0000259" key="5">
    <source>
        <dbReference type="PROSITE" id="PS50043"/>
    </source>
</evidence>
<dbReference type="EMBL" id="JAUSYA010000001">
    <property type="protein sequence ID" value="MDQ0682450.1"/>
    <property type="molecule type" value="Genomic_DNA"/>
</dbReference>
<comment type="caution">
    <text evidence="6">The sequence shown here is derived from an EMBL/GenBank/DDBJ whole genome shotgun (WGS) entry which is preliminary data.</text>
</comment>
<dbReference type="InterPro" id="IPR027417">
    <property type="entry name" value="P-loop_NTPase"/>
</dbReference>
<keyword evidence="1" id="KW-0805">Transcription regulation</keyword>
<dbReference type="CDD" id="cd06170">
    <property type="entry name" value="LuxR_C_like"/>
    <property type="match status" value="1"/>
</dbReference>
<dbReference type="InterPro" id="IPR059106">
    <property type="entry name" value="WHD_MalT"/>
</dbReference>
<keyword evidence="3" id="KW-0804">Transcription</keyword>
<dbReference type="SUPFAM" id="SSF52540">
    <property type="entry name" value="P-loop containing nucleoside triphosphate hydrolases"/>
    <property type="match status" value="1"/>
</dbReference>
<feature type="region of interest" description="Disordered" evidence="4">
    <location>
        <begin position="463"/>
        <end position="482"/>
    </location>
</feature>
<keyword evidence="7" id="KW-1185">Reference proteome</keyword>
<accession>A0ABU0PVN8</accession>
<feature type="region of interest" description="Disordered" evidence="4">
    <location>
        <begin position="1"/>
        <end position="23"/>
    </location>
</feature>
<dbReference type="Proteomes" id="UP001243364">
    <property type="component" value="Unassembled WGS sequence"/>
</dbReference>
<feature type="domain" description="HTH luxR-type" evidence="5">
    <location>
        <begin position="838"/>
        <end position="906"/>
    </location>
</feature>
<sequence>MSAMAGLEESDAQQKGPYVPAGPYADPQGDPFLRTRFVVPARPVTFLRRERLVTHLDGALETPLTMVNGAAGAGKTLLVADWAAAREHPVAWLTTDAAGQGPGMLWAYLLEALRAAGTDLPAEIGCPADAGRVPAALLARLAAGLSTRDRPVIVVLDEYDRVADPEIAEQLEFVLHHAGGGLRLVLVTRTEPLLPLHRYRAAGELTEIRGAELAFTAEEAAELLELHGLRLPAHAAQSLVNRTRGWAAGLRLCALAARESPDPESYLKKFEADRTAVADFLLAEVLRRQPPKTQDLLLRVSVLDRFRPGLVNALTARTDAGPILAGLHRENAFVEHLERDWYRLHPLFAEILRAHLRMRSPGLEPELHRRAAHWLRGSGSLASTLSHGAAAGDWEFTAGALVDDLAIGWLFTGLRVDALAELFSRMGPEAASPAAHLVRAARELSLHELDRGQAHLRHAERTLEAAGRGSPARAGAGEEPAGEQPALAAARLSCALLEALAARLTGAPARAELAAAAADTLRHEVPAQLLEKHPELTALLLAHLGSARLWAGRFEEACAALSSVAGSAAGAATALAREDALGRLALIDYLDGWPGRAERRARSAAAETERYGLPQSSGSGMARLVLAAVAVDRDDLGRARTLLDETAESPSAWCDPVMEAVRAIAAARLYLARGDTRAALAVVEPAVPTAVPSPWAEGQTALVASAAHLAEGRPETAVKVLLAVPDAQPACEVAAARAQLAAGRPDAAIDLLDAVRQDGRSGPAVIVRALLVRAQAASEAGDTAAAHGFVGQALREARRDGLRRPFTEAGPWIRRFLAPASLRGTAGEWLTPGAPPSDDRPPPVVEELSGRERDVLRRLALTMSTEEIAADLYVSVNTVKTHLKSAYRKLSVNRRNEAVRRARELDLL</sequence>
<dbReference type="SUPFAM" id="SSF46894">
    <property type="entry name" value="C-terminal effector domain of the bipartite response regulators"/>
    <property type="match status" value="1"/>
</dbReference>
<dbReference type="InterPro" id="IPR041664">
    <property type="entry name" value="AAA_16"/>
</dbReference>
<dbReference type="Gene3D" id="1.25.40.10">
    <property type="entry name" value="Tetratricopeptide repeat domain"/>
    <property type="match status" value="1"/>
</dbReference>
<evidence type="ECO:0000313" key="7">
    <source>
        <dbReference type="Proteomes" id="UP001243364"/>
    </source>
</evidence>
<dbReference type="PANTHER" id="PTHR44688:SF16">
    <property type="entry name" value="DNA-BINDING TRANSCRIPTIONAL ACTIVATOR DEVR_DOSR"/>
    <property type="match status" value="1"/>
</dbReference>
<reference evidence="6 7" key="1">
    <citation type="submission" date="2023-07" db="EMBL/GenBank/DDBJ databases">
        <title>Comparative genomics of wheat-associated soil bacteria to identify genetic determinants of phenazine resistance.</title>
        <authorList>
            <person name="Mouncey N."/>
        </authorList>
    </citation>
    <scope>NUCLEOTIDE SEQUENCE [LARGE SCALE GENOMIC DNA]</scope>
    <source>
        <strain evidence="6 7">W4I19-2</strain>
    </source>
</reference>
<dbReference type="Pfam" id="PF00196">
    <property type="entry name" value="GerE"/>
    <property type="match status" value="1"/>
</dbReference>
<gene>
    <name evidence="6" type="ORF">QFZ56_001413</name>
</gene>
<evidence type="ECO:0000256" key="3">
    <source>
        <dbReference type="ARBA" id="ARBA00023163"/>
    </source>
</evidence>
<dbReference type="Gene3D" id="3.40.50.300">
    <property type="entry name" value="P-loop containing nucleotide triphosphate hydrolases"/>
    <property type="match status" value="1"/>
</dbReference>
<dbReference type="Pfam" id="PF25873">
    <property type="entry name" value="WHD_MalT"/>
    <property type="match status" value="1"/>
</dbReference>
<organism evidence="6 7">
    <name type="scientific">Streptomyces achromogenes</name>
    <dbReference type="NCBI Taxonomy" id="67255"/>
    <lineage>
        <taxon>Bacteria</taxon>
        <taxon>Bacillati</taxon>
        <taxon>Actinomycetota</taxon>
        <taxon>Actinomycetes</taxon>
        <taxon>Kitasatosporales</taxon>
        <taxon>Streptomycetaceae</taxon>
        <taxon>Streptomyces</taxon>
    </lineage>
</organism>
<dbReference type="PANTHER" id="PTHR44688">
    <property type="entry name" value="DNA-BINDING TRANSCRIPTIONAL ACTIVATOR DEVR_DOSR"/>
    <property type="match status" value="1"/>
</dbReference>
<dbReference type="PROSITE" id="PS50043">
    <property type="entry name" value="HTH_LUXR_2"/>
    <property type="match status" value="1"/>
</dbReference>
<evidence type="ECO:0000313" key="6">
    <source>
        <dbReference type="EMBL" id="MDQ0682450.1"/>
    </source>
</evidence>
<protein>
    <submittedName>
        <fullName evidence="6">LuxR family maltose regulon positive regulatory protein</fullName>
    </submittedName>
</protein>
<dbReference type="InterPro" id="IPR016032">
    <property type="entry name" value="Sig_transdc_resp-reg_C-effctor"/>
</dbReference>
<dbReference type="Pfam" id="PF13191">
    <property type="entry name" value="AAA_16"/>
    <property type="match status" value="1"/>
</dbReference>
<evidence type="ECO:0000256" key="2">
    <source>
        <dbReference type="ARBA" id="ARBA00023125"/>
    </source>
</evidence>
<dbReference type="Gene3D" id="1.10.10.10">
    <property type="entry name" value="Winged helix-like DNA-binding domain superfamily/Winged helix DNA-binding domain"/>
    <property type="match status" value="1"/>
</dbReference>
<proteinExistence type="predicted"/>
<dbReference type="SMART" id="SM00421">
    <property type="entry name" value="HTH_LUXR"/>
    <property type="match status" value="1"/>
</dbReference>
<evidence type="ECO:0000256" key="4">
    <source>
        <dbReference type="SAM" id="MobiDB-lite"/>
    </source>
</evidence>
<feature type="compositionally biased region" description="Low complexity" evidence="4">
    <location>
        <begin position="465"/>
        <end position="482"/>
    </location>
</feature>
<dbReference type="InterPro" id="IPR011990">
    <property type="entry name" value="TPR-like_helical_dom_sf"/>
</dbReference>
<name>A0ABU0PVN8_STRAH</name>
<dbReference type="PRINTS" id="PR00038">
    <property type="entry name" value="HTHLUXR"/>
</dbReference>
<evidence type="ECO:0000256" key="1">
    <source>
        <dbReference type="ARBA" id="ARBA00023015"/>
    </source>
</evidence>
<dbReference type="InterPro" id="IPR000792">
    <property type="entry name" value="Tscrpt_reg_LuxR_C"/>
</dbReference>
<dbReference type="InterPro" id="IPR036388">
    <property type="entry name" value="WH-like_DNA-bd_sf"/>
</dbReference>